<dbReference type="PANTHER" id="PTHR47245:SF1">
    <property type="entry name" value="FOLDASE PROTEIN PRSA"/>
    <property type="match status" value="1"/>
</dbReference>
<keyword evidence="4" id="KW-0697">Rotamase</keyword>
<dbReference type="InterPro" id="IPR000297">
    <property type="entry name" value="PPIase_PpiC"/>
</dbReference>
<evidence type="ECO:0000256" key="4">
    <source>
        <dbReference type="ARBA" id="ARBA00023110"/>
    </source>
</evidence>
<dbReference type="Gene3D" id="3.10.50.40">
    <property type="match status" value="1"/>
</dbReference>
<sequence length="361" mass="37991">MKRRFSPWPAAVAMMLGAAGTGFAQNNNPTPPAPPANAAPVAPAVNAAPAPAANPAPPAPPATDPGPPPPPPSRPFTPPPPMAPAPKPKPLIGPPGVAATVNGEKITTAQVSALALKVAGPSLVDQFINNMLLDQEAKKKNVTATPADIASRIAEARQQIAQQFPGRSLEDLLAQNHRSLAEFKDNIRYRVLAEKLAGGTVQTIPSLHVRHILILTQNPTGAPDAKPHTEAEAQTIIAKIQDALKAGQKFEDLAKQYSEDPSNKEKGGDLGIINAQTQFDPTFLAAALKLKKGEVTPTPVKSMYGLHLIKADSTSADPTPADKPLYDAAAKQAQQQQLAQQVPAYLQTLRAKAKIVNYLAQ</sequence>
<feature type="chain" id="PRO_5043926996" description="peptidylprolyl isomerase" evidence="7">
    <location>
        <begin position="25"/>
        <end position="361"/>
    </location>
</feature>
<dbReference type="FunCoup" id="A0A402CT18">
    <property type="interactions" value="68"/>
</dbReference>
<dbReference type="RefSeq" id="WP_119320522.1">
    <property type="nucleotide sequence ID" value="NZ_AP025739.1"/>
</dbReference>
<dbReference type="SUPFAM" id="SSF54534">
    <property type="entry name" value="FKBP-like"/>
    <property type="match status" value="1"/>
</dbReference>
<evidence type="ECO:0000313" key="10">
    <source>
        <dbReference type="Proteomes" id="UP000287394"/>
    </source>
</evidence>
<comment type="catalytic activity">
    <reaction evidence="1">
        <text>[protein]-peptidylproline (omega=180) = [protein]-peptidylproline (omega=0)</text>
        <dbReference type="Rhea" id="RHEA:16237"/>
        <dbReference type="Rhea" id="RHEA-COMP:10747"/>
        <dbReference type="Rhea" id="RHEA-COMP:10748"/>
        <dbReference type="ChEBI" id="CHEBI:83833"/>
        <dbReference type="ChEBI" id="CHEBI:83834"/>
        <dbReference type="EC" id="5.2.1.8"/>
    </reaction>
</comment>
<evidence type="ECO:0000256" key="1">
    <source>
        <dbReference type="ARBA" id="ARBA00000971"/>
    </source>
</evidence>
<organism evidence="9 10">
    <name type="scientific">Capsulimonas corticalis</name>
    <dbReference type="NCBI Taxonomy" id="2219043"/>
    <lineage>
        <taxon>Bacteria</taxon>
        <taxon>Bacillati</taxon>
        <taxon>Armatimonadota</taxon>
        <taxon>Armatimonadia</taxon>
        <taxon>Capsulimonadales</taxon>
        <taxon>Capsulimonadaceae</taxon>
        <taxon>Capsulimonas</taxon>
    </lineage>
</organism>
<keyword evidence="3 7" id="KW-0732">Signal</keyword>
<dbReference type="Pfam" id="PF13616">
    <property type="entry name" value="Rotamase_3"/>
    <property type="match status" value="1"/>
</dbReference>
<dbReference type="InterPro" id="IPR050245">
    <property type="entry name" value="PrsA_foldase"/>
</dbReference>
<dbReference type="PROSITE" id="PS01096">
    <property type="entry name" value="PPIC_PPIASE_1"/>
    <property type="match status" value="1"/>
</dbReference>
<dbReference type="InterPro" id="IPR027304">
    <property type="entry name" value="Trigger_fact/SurA_dom_sf"/>
</dbReference>
<feature type="signal peptide" evidence="7">
    <location>
        <begin position="1"/>
        <end position="24"/>
    </location>
</feature>
<dbReference type="PROSITE" id="PS50198">
    <property type="entry name" value="PPIC_PPIASE_2"/>
    <property type="match status" value="1"/>
</dbReference>
<evidence type="ECO:0000256" key="2">
    <source>
        <dbReference type="ARBA" id="ARBA00013194"/>
    </source>
</evidence>
<dbReference type="Proteomes" id="UP000287394">
    <property type="component" value="Chromosome"/>
</dbReference>
<dbReference type="SUPFAM" id="SSF109998">
    <property type="entry name" value="Triger factor/SurA peptide-binding domain-like"/>
    <property type="match status" value="1"/>
</dbReference>
<dbReference type="EMBL" id="AP025739">
    <property type="protein sequence ID" value="BDI30896.1"/>
    <property type="molecule type" value="Genomic_DNA"/>
</dbReference>
<feature type="region of interest" description="Disordered" evidence="6">
    <location>
        <begin position="21"/>
        <end position="96"/>
    </location>
</feature>
<reference evidence="9 10" key="1">
    <citation type="journal article" date="2019" name="Int. J. Syst. Evol. Microbiol.">
        <title>Capsulimonas corticalis gen. nov., sp. nov., an aerobic capsulated bacterium, of a novel bacterial order, Capsulimonadales ord. nov., of the class Armatimonadia of the phylum Armatimonadetes.</title>
        <authorList>
            <person name="Li J."/>
            <person name="Kudo C."/>
            <person name="Tonouchi A."/>
        </authorList>
    </citation>
    <scope>NUCLEOTIDE SEQUENCE [LARGE SCALE GENOMIC DNA]</scope>
    <source>
        <strain evidence="9 10">AX-7</strain>
    </source>
</reference>
<evidence type="ECO:0000259" key="8">
    <source>
        <dbReference type="PROSITE" id="PS50198"/>
    </source>
</evidence>
<evidence type="ECO:0000256" key="5">
    <source>
        <dbReference type="ARBA" id="ARBA00023235"/>
    </source>
</evidence>
<dbReference type="EC" id="5.2.1.8" evidence="2"/>
<dbReference type="PANTHER" id="PTHR47245">
    <property type="entry name" value="PEPTIDYLPROLYL ISOMERASE"/>
    <property type="match status" value="1"/>
</dbReference>
<dbReference type="InterPro" id="IPR023058">
    <property type="entry name" value="PPIase_PpiC_CS"/>
</dbReference>
<feature type="compositionally biased region" description="Low complexity" evidence="6">
    <location>
        <begin position="38"/>
        <end position="51"/>
    </location>
</feature>
<evidence type="ECO:0000256" key="3">
    <source>
        <dbReference type="ARBA" id="ARBA00022729"/>
    </source>
</evidence>
<proteinExistence type="predicted"/>
<protein>
    <recommendedName>
        <fullName evidence="2">peptidylprolyl isomerase</fullName>
        <ecNumber evidence="2">5.2.1.8</ecNumber>
    </recommendedName>
</protein>
<dbReference type="AlphaFoldDB" id="A0A402CT18"/>
<evidence type="ECO:0000313" key="9">
    <source>
        <dbReference type="EMBL" id="BDI30896.1"/>
    </source>
</evidence>
<name>A0A402CT18_9BACT</name>
<evidence type="ECO:0000256" key="6">
    <source>
        <dbReference type="SAM" id="MobiDB-lite"/>
    </source>
</evidence>
<dbReference type="InterPro" id="IPR046357">
    <property type="entry name" value="PPIase_dom_sf"/>
</dbReference>
<keyword evidence="5" id="KW-0413">Isomerase</keyword>
<dbReference type="GO" id="GO:0003755">
    <property type="term" value="F:peptidyl-prolyl cis-trans isomerase activity"/>
    <property type="evidence" value="ECO:0007669"/>
    <property type="project" value="UniProtKB-KW"/>
</dbReference>
<dbReference type="OrthoDB" id="14196at2"/>
<dbReference type="Gene3D" id="1.10.4030.10">
    <property type="entry name" value="Porin chaperone SurA, peptide-binding domain"/>
    <property type="match status" value="1"/>
</dbReference>
<evidence type="ECO:0000256" key="7">
    <source>
        <dbReference type="SAM" id="SignalP"/>
    </source>
</evidence>
<accession>A0A402CT18</accession>
<feature type="compositionally biased region" description="Pro residues" evidence="6">
    <location>
        <begin position="52"/>
        <end position="93"/>
    </location>
</feature>
<keyword evidence="10" id="KW-1185">Reference proteome</keyword>
<gene>
    <name evidence="9" type="ORF">CCAX7_29470</name>
</gene>
<dbReference type="Pfam" id="PF13624">
    <property type="entry name" value="SurA_N_3"/>
    <property type="match status" value="1"/>
</dbReference>
<feature type="domain" description="PpiC" evidence="8">
    <location>
        <begin position="204"/>
        <end position="313"/>
    </location>
</feature>
<dbReference type="KEGG" id="ccot:CCAX7_29470"/>